<feature type="compositionally biased region" description="Polar residues" evidence="1">
    <location>
        <begin position="113"/>
        <end position="130"/>
    </location>
</feature>
<evidence type="ECO:0000256" key="1">
    <source>
        <dbReference type="SAM" id="MobiDB-lite"/>
    </source>
</evidence>
<name>A0A1H9UFW7_9BACI</name>
<gene>
    <name evidence="3" type="ORF">SAMN05444126_11429</name>
</gene>
<reference evidence="4" key="1">
    <citation type="submission" date="2016-10" db="EMBL/GenBank/DDBJ databases">
        <authorList>
            <person name="de Groot N.N."/>
        </authorList>
    </citation>
    <scope>NUCLEOTIDE SEQUENCE [LARGE SCALE GENOMIC DNA]</scope>
    <source>
        <strain evidence="4">10nlg</strain>
    </source>
</reference>
<dbReference type="AlphaFoldDB" id="A0A1H9UFW7"/>
<feature type="transmembrane region" description="Helical" evidence="2">
    <location>
        <begin position="6"/>
        <end position="23"/>
    </location>
</feature>
<dbReference type="Proteomes" id="UP000199318">
    <property type="component" value="Unassembled WGS sequence"/>
</dbReference>
<keyword evidence="4" id="KW-1185">Reference proteome</keyword>
<dbReference type="EMBL" id="FOGV01000014">
    <property type="protein sequence ID" value="SES08335.1"/>
    <property type="molecule type" value="Genomic_DNA"/>
</dbReference>
<evidence type="ECO:0000256" key="2">
    <source>
        <dbReference type="SAM" id="Phobius"/>
    </source>
</evidence>
<comment type="caution">
    <text evidence="3">The sequence shown here is derived from an EMBL/GenBank/DDBJ whole genome shotgun (WGS) entry which is preliminary data.</text>
</comment>
<keyword evidence="2" id="KW-0812">Transmembrane</keyword>
<proteinExistence type="predicted"/>
<protein>
    <recommendedName>
        <fullName evidence="5">Gas vesicle protein</fullName>
    </recommendedName>
</protein>
<evidence type="ECO:0000313" key="4">
    <source>
        <dbReference type="Proteomes" id="UP000199318"/>
    </source>
</evidence>
<dbReference type="RefSeq" id="WP_093073064.1">
    <property type="nucleotide sequence ID" value="NZ_BJVE01000092.1"/>
</dbReference>
<sequence length="130" mass="14467">MNTKQWVIGGSLIGLAAGSIFVASNKQARNTVAEWAGTTKHWTNVISENREEVINQLRQSSERIQTIVEEASKDVEQIMESTQSMKGHIYQLLDAVQDSYDEVKTVKAKLESPQMQQESLPSGAEEQSSQ</sequence>
<keyword evidence="2" id="KW-0472">Membrane</keyword>
<evidence type="ECO:0008006" key="5">
    <source>
        <dbReference type="Google" id="ProtNLM"/>
    </source>
</evidence>
<organism evidence="3 4">
    <name type="scientific">Salisediminibacterium halotolerans</name>
    <dbReference type="NCBI Taxonomy" id="517425"/>
    <lineage>
        <taxon>Bacteria</taxon>
        <taxon>Bacillati</taxon>
        <taxon>Bacillota</taxon>
        <taxon>Bacilli</taxon>
        <taxon>Bacillales</taxon>
        <taxon>Bacillaceae</taxon>
        <taxon>Salisediminibacterium</taxon>
    </lineage>
</organism>
<dbReference type="OrthoDB" id="2863767at2"/>
<accession>A0A1H9UFW7</accession>
<keyword evidence="2" id="KW-1133">Transmembrane helix</keyword>
<feature type="region of interest" description="Disordered" evidence="1">
    <location>
        <begin position="107"/>
        <end position="130"/>
    </location>
</feature>
<dbReference type="STRING" id="1464123.SAMN05444126_11429"/>
<evidence type="ECO:0000313" key="3">
    <source>
        <dbReference type="EMBL" id="SES08335.1"/>
    </source>
</evidence>